<gene>
    <name evidence="10 13" type="primary">ispE</name>
    <name evidence="13" type="ORF">PAA8504_01368</name>
</gene>
<evidence type="ECO:0000256" key="7">
    <source>
        <dbReference type="ARBA" id="ARBA00022840"/>
    </source>
</evidence>
<dbReference type="Pfam" id="PF08544">
    <property type="entry name" value="GHMP_kinases_C"/>
    <property type="match status" value="1"/>
</dbReference>
<protein>
    <recommendedName>
        <fullName evidence="3 10">4-diphosphocytidyl-2-C-methyl-D-erythritol kinase</fullName>
        <shortName evidence="10">CMK</shortName>
        <ecNumber evidence="2 10">2.7.1.148</ecNumber>
    </recommendedName>
    <alternativeName>
        <fullName evidence="9 10">4-(cytidine-5'-diphospho)-2-C-methyl-D-erythritol kinase</fullName>
    </alternativeName>
</protein>
<evidence type="ECO:0000256" key="9">
    <source>
        <dbReference type="ARBA" id="ARBA00032554"/>
    </source>
</evidence>
<dbReference type="InterPro" id="IPR014721">
    <property type="entry name" value="Ribsml_uS5_D2-typ_fold_subgr"/>
</dbReference>
<accession>A0A2R8BTZ0</accession>
<dbReference type="PANTHER" id="PTHR43527">
    <property type="entry name" value="4-DIPHOSPHOCYTIDYL-2-C-METHYL-D-ERYTHRITOL KINASE, CHLOROPLASTIC"/>
    <property type="match status" value="1"/>
</dbReference>
<dbReference type="SUPFAM" id="SSF54211">
    <property type="entry name" value="Ribosomal protein S5 domain 2-like"/>
    <property type="match status" value="1"/>
</dbReference>
<dbReference type="Proteomes" id="UP000244912">
    <property type="component" value="Unassembled WGS sequence"/>
</dbReference>
<dbReference type="GO" id="GO:0019288">
    <property type="term" value="P:isopentenyl diphosphate biosynthetic process, methylerythritol 4-phosphate pathway"/>
    <property type="evidence" value="ECO:0007669"/>
    <property type="project" value="UniProtKB-UniRule"/>
</dbReference>
<comment type="similarity">
    <text evidence="1 10">Belongs to the GHMP kinase family. IspE subfamily.</text>
</comment>
<feature type="binding site" evidence="10">
    <location>
        <begin position="92"/>
        <end position="102"/>
    </location>
    <ligand>
        <name>ATP</name>
        <dbReference type="ChEBI" id="CHEBI:30616"/>
    </ligand>
</feature>
<evidence type="ECO:0000313" key="13">
    <source>
        <dbReference type="EMBL" id="SPJ23556.1"/>
    </source>
</evidence>
<dbReference type="Pfam" id="PF00288">
    <property type="entry name" value="GHMP_kinases_N"/>
    <property type="match status" value="1"/>
</dbReference>
<dbReference type="NCBIfam" id="NF011202">
    <property type="entry name" value="PRK14608.1"/>
    <property type="match status" value="1"/>
</dbReference>
<dbReference type="SUPFAM" id="SSF55060">
    <property type="entry name" value="GHMP Kinase, C-terminal domain"/>
    <property type="match status" value="1"/>
</dbReference>
<sequence length="276" mass="29345">MAAEAFAPAKINLALHVTGKRSDGYHLIDSLVVFAAVGDKVTAEPSRDGNWHLAINGPFALGLNPDPSNLVIKAGKLSGDPPALFTLTKRLPIAAGIGGGSSDAAAALRALSDMDGRPIPQDVVSLGADVPVCLRAEPARMRGIGEDLSPVPPMPKVYLVLVNATRHMSTRAVFQTLETADNDPMPDPVPWDDAAALADWLKTTRNDLEPPARRLDGTVARTIDRIEDTEGCLFARMSGSGATCFGLYASEDNARRAAKAIRGFEPEWWVTTTTPL</sequence>
<dbReference type="InterPro" id="IPR036554">
    <property type="entry name" value="GHMP_kinase_C_sf"/>
</dbReference>
<evidence type="ECO:0000256" key="6">
    <source>
        <dbReference type="ARBA" id="ARBA00022777"/>
    </source>
</evidence>
<evidence type="ECO:0000256" key="2">
    <source>
        <dbReference type="ARBA" id="ARBA00012052"/>
    </source>
</evidence>
<dbReference type="InterPro" id="IPR020568">
    <property type="entry name" value="Ribosomal_Su5_D2-typ_SF"/>
</dbReference>
<feature type="active site" evidence="10">
    <location>
        <position position="129"/>
    </location>
</feature>
<evidence type="ECO:0000256" key="10">
    <source>
        <dbReference type="HAMAP-Rule" id="MF_00061"/>
    </source>
</evidence>
<dbReference type="AlphaFoldDB" id="A0A2R8BTZ0"/>
<dbReference type="InterPro" id="IPR013750">
    <property type="entry name" value="GHMP_kinase_C_dom"/>
</dbReference>
<evidence type="ECO:0000256" key="5">
    <source>
        <dbReference type="ARBA" id="ARBA00022741"/>
    </source>
</evidence>
<dbReference type="GO" id="GO:0050515">
    <property type="term" value="F:4-(cytidine 5'-diphospho)-2-C-methyl-D-erythritol kinase activity"/>
    <property type="evidence" value="ECO:0007669"/>
    <property type="project" value="UniProtKB-UniRule"/>
</dbReference>
<keyword evidence="5 10" id="KW-0547">Nucleotide-binding</keyword>
<proteinExistence type="inferred from homology"/>
<evidence type="ECO:0000313" key="14">
    <source>
        <dbReference type="Proteomes" id="UP000244912"/>
    </source>
</evidence>
<dbReference type="InterPro" id="IPR006204">
    <property type="entry name" value="GHMP_kinase_N_dom"/>
</dbReference>
<organism evidence="13 14">
    <name type="scientific">Palleronia abyssalis</name>
    <dbReference type="NCBI Taxonomy" id="1501240"/>
    <lineage>
        <taxon>Bacteria</taxon>
        <taxon>Pseudomonadati</taxon>
        <taxon>Pseudomonadota</taxon>
        <taxon>Alphaproteobacteria</taxon>
        <taxon>Rhodobacterales</taxon>
        <taxon>Roseobacteraceae</taxon>
        <taxon>Palleronia</taxon>
    </lineage>
</organism>
<comment type="pathway">
    <text evidence="10">Isoprenoid biosynthesis; isopentenyl diphosphate biosynthesis via DXP pathway; isopentenyl diphosphate from 1-deoxy-D-xylulose 5-phosphate: step 3/6.</text>
</comment>
<dbReference type="HAMAP" id="MF_00061">
    <property type="entry name" value="IspE"/>
    <property type="match status" value="1"/>
</dbReference>
<keyword evidence="14" id="KW-1185">Reference proteome</keyword>
<feature type="domain" description="GHMP kinase C-terminal" evidence="12">
    <location>
        <begin position="200"/>
        <end position="262"/>
    </location>
</feature>
<name>A0A2R8BTZ0_9RHOB</name>
<keyword evidence="4 10" id="KW-0808">Transferase</keyword>
<dbReference type="EMBL" id="ONZF01000002">
    <property type="protein sequence ID" value="SPJ23556.1"/>
    <property type="molecule type" value="Genomic_DNA"/>
</dbReference>
<dbReference type="UniPathway" id="UPA00056">
    <property type="reaction ID" value="UER00094"/>
</dbReference>
<reference evidence="13 14" key="1">
    <citation type="submission" date="2018-03" db="EMBL/GenBank/DDBJ databases">
        <authorList>
            <person name="Keele B.F."/>
        </authorList>
    </citation>
    <scope>NUCLEOTIDE SEQUENCE [LARGE SCALE GENOMIC DNA]</scope>
    <source>
        <strain evidence="13 14">CECT 8504</strain>
    </source>
</reference>
<dbReference type="Gene3D" id="3.30.70.890">
    <property type="entry name" value="GHMP kinase, C-terminal domain"/>
    <property type="match status" value="1"/>
</dbReference>
<dbReference type="Gene3D" id="3.30.230.10">
    <property type="match status" value="1"/>
</dbReference>
<evidence type="ECO:0000256" key="8">
    <source>
        <dbReference type="ARBA" id="ARBA00023229"/>
    </source>
</evidence>
<feature type="domain" description="GHMP kinase N-terminal" evidence="11">
    <location>
        <begin position="79"/>
        <end position="129"/>
    </location>
</feature>
<evidence type="ECO:0000259" key="12">
    <source>
        <dbReference type="Pfam" id="PF08544"/>
    </source>
</evidence>
<dbReference type="PANTHER" id="PTHR43527:SF2">
    <property type="entry name" value="4-DIPHOSPHOCYTIDYL-2-C-METHYL-D-ERYTHRITOL KINASE, CHLOROPLASTIC"/>
    <property type="match status" value="1"/>
</dbReference>
<evidence type="ECO:0000259" key="11">
    <source>
        <dbReference type="Pfam" id="PF00288"/>
    </source>
</evidence>
<evidence type="ECO:0000256" key="3">
    <source>
        <dbReference type="ARBA" id="ARBA00017473"/>
    </source>
</evidence>
<evidence type="ECO:0000256" key="4">
    <source>
        <dbReference type="ARBA" id="ARBA00022679"/>
    </source>
</evidence>
<dbReference type="InterPro" id="IPR004424">
    <property type="entry name" value="IspE"/>
</dbReference>
<feature type="active site" evidence="10">
    <location>
        <position position="10"/>
    </location>
</feature>
<comment type="catalytic activity">
    <reaction evidence="10">
        <text>4-CDP-2-C-methyl-D-erythritol + ATP = 4-CDP-2-C-methyl-D-erythritol 2-phosphate + ADP + H(+)</text>
        <dbReference type="Rhea" id="RHEA:18437"/>
        <dbReference type="ChEBI" id="CHEBI:15378"/>
        <dbReference type="ChEBI" id="CHEBI:30616"/>
        <dbReference type="ChEBI" id="CHEBI:57823"/>
        <dbReference type="ChEBI" id="CHEBI:57919"/>
        <dbReference type="ChEBI" id="CHEBI:456216"/>
        <dbReference type="EC" id="2.7.1.148"/>
    </reaction>
</comment>
<dbReference type="PIRSF" id="PIRSF010376">
    <property type="entry name" value="IspE"/>
    <property type="match status" value="1"/>
</dbReference>
<comment type="function">
    <text evidence="10">Catalyzes the phosphorylation of the position 2 hydroxy group of 4-diphosphocytidyl-2C-methyl-D-erythritol.</text>
</comment>
<dbReference type="GO" id="GO:0005524">
    <property type="term" value="F:ATP binding"/>
    <property type="evidence" value="ECO:0007669"/>
    <property type="project" value="UniProtKB-UniRule"/>
</dbReference>
<keyword evidence="6 10" id="KW-0418">Kinase</keyword>
<dbReference type="OrthoDB" id="9809438at2"/>
<evidence type="ECO:0000256" key="1">
    <source>
        <dbReference type="ARBA" id="ARBA00009684"/>
    </source>
</evidence>
<dbReference type="RefSeq" id="WP_108893379.1">
    <property type="nucleotide sequence ID" value="NZ_ONZF01000002.1"/>
</dbReference>
<dbReference type="EC" id="2.7.1.148" evidence="2 10"/>
<dbReference type="GO" id="GO:0016114">
    <property type="term" value="P:terpenoid biosynthetic process"/>
    <property type="evidence" value="ECO:0007669"/>
    <property type="project" value="InterPro"/>
</dbReference>
<keyword evidence="8 10" id="KW-0414">Isoprene biosynthesis</keyword>
<keyword evidence="7 10" id="KW-0067">ATP-binding</keyword>